<proteinExistence type="inferred from homology"/>
<dbReference type="Gene3D" id="3.30.1460.40">
    <property type="entry name" value="[NiFe]-hydrogenase assembly chaperone, HybE"/>
    <property type="match status" value="1"/>
</dbReference>
<dbReference type="EMBL" id="NRRV01000016">
    <property type="protein sequence ID" value="MBK1630762.1"/>
    <property type="molecule type" value="Genomic_DNA"/>
</dbReference>
<evidence type="ECO:0000313" key="4">
    <source>
        <dbReference type="Proteomes" id="UP000748752"/>
    </source>
</evidence>
<feature type="compositionally biased region" description="Low complexity" evidence="2">
    <location>
        <begin position="145"/>
        <end position="161"/>
    </location>
</feature>
<comment type="caution">
    <text evidence="3">The sequence shown here is derived from an EMBL/GenBank/DDBJ whole genome shotgun (WGS) entry which is preliminary data.</text>
</comment>
<protein>
    <recommendedName>
        <fullName evidence="5">[NiFe]-hydrogenase assembly chaperone HybE</fullName>
    </recommendedName>
</protein>
<gene>
    <name evidence="3" type="ORF">CKO31_08395</name>
</gene>
<keyword evidence="4" id="KW-1185">Reference proteome</keyword>
<reference evidence="3 4" key="1">
    <citation type="journal article" date="2020" name="Microorganisms">
        <title>Osmotic Adaptation and Compatible Solute Biosynthesis of Phototrophic Bacteria as Revealed from Genome Analyses.</title>
        <authorList>
            <person name="Imhoff J.F."/>
            <person name="Rahn T."/>
            <person name="Kunzel S."/>
            <person name="Keller A."/>
            <person name="Neulinger S.C."/>
        </authorList>
    </citation>
    <scope>NUCLEOTIDE SEQUENCE [LARGE SCALE GENOMIC DNA]</scope>
    <source>
        <strain evidence="3 4">DSM 6210</strain>
    </source>
</reference>
<dbReference type="NCBIfam" id="TIGR03993">
    <property type="entry name" value="hydrog_HybE"/>
    <property type="match status" value="1"/>
</dbReference>
<sequence>MSSTEPAARDATPGGDAAHTAERLAEAFRRIHRERMAGLPILHPDLEVAVVGGRRWQGHWLGVLVTPWCMNLVLVPAAGSALAQDAGGTTRLLDFPAGRFELTASDVDGVGAMATCSLFSPMHAFADQAAAEATGLEVMTELFEPSAPGAAPSPGAGSAAAEVQRDGGMSRRDLLRGTFRRR</sequence>
<feature type="region of interest" description="Disordered" evidence="2">
    <location>
        <begin position="145"/>
        <end position="182"/>
    </location>
</feature>
<dbReference type="InterPro" id="IPR023994">
    <property type="entry name" value="NiFe-hyd_HybE"/>
</dbReference>
<evidence type="ECO:0008006" key="5">
    <source>
        <dbReference type="Google" id="ProtNLM"/>
    </source>
</evidence>
<name>A0ABS1CFZ9_9GAMM</name>
<organism evidence="3 4">
    <name type="scientific">Thiohalocapsa halophila</name>
    <dbReference type="NCBI Taxonomy" id="69359"/>
    <lineage>
        <taxon>Bacteria</taxon>
        <taxon>Pseudomonadati</taxon>
        <taxon>Pseudomonadota</taxon>
        <taxon>Gammaproteobacteria</taxon>
        <taxon>Chromatiales</taxon>
        <taxon>Chromatiaceae</taxon>
        <taxon>Thiohalocapsa</taxon>
    </lineage>
</organism>
<accession>A0ABS1CFZ9</accession>
<evidence type="ECO:0000313" key="3">
    <source>
        <dbReference type="EMBL" id="MBK1630762.1"/>
    </source>
</evidence>
<evidence type="ECO:0000256" key="2">
    <source>
        <dbReference type="SAM" id="MobiDB-lite"/>
    </source>
</evidence>
<dbReference type="Pfam" id="PF11939">
    <property type="entry name" value="NiFe-hyd_HybE"/>
    <property type="match status" value="1"/>
</dbReference>
<dbReference type="Proteomes" id="UP000748752">
    <property type="component" value="Unassembled WGS sequence"/>
</dbReference>
<dbReference type="InterPro" id="IPR038530">
    <property type="entry name" value="NiFe-hyd_HybE_sf"/>
</dbReference>
<feature type="compositionally biased region" description="Basic and acidic residues" evidence="2">
    <location>
        <begin position="163"/>
        <end position="175"/>
    </location>
</feature>
<comment type="similarity">
    <text evidence="1">Belongs to the HupJ family.</text>
</comment>
<evidence type="ECO:0000256" key="1">
    <source>
        <dbReference type="ARBA" id="ARBA00006532"/>
    </source>
</evidence>
<dbReference type="RefSeq" id="WP_200235956.1">
    <property type="nucleotide sequence ID" value="NZ_NRRV01000016.1"/>
</dbReference>